<evidence type="ECO:0000313" key="3">
    <source>
        <dbReference type="EMBL" id="RHN54547.1"/>
    </source>
</evidence>
<name>A0A396HV23_MEDTR</name>
<evidence type="ECO:0000259" key="1">
    <source>
        <dbReference type="Pfam" id="PF05699"/>
    </source>
</evidence>
<dbReference type="GO" id="GO:0046983">
    <property type="term" value="F:protein dimerization activity"/>
    <property type="evidence" value="ECO:0007669"/>
    <property type="project" value="InterPro"/>
</dbReference>
<accession>A0A396HV23</accession>
<dbReference type="InterPro" id="IPR025525">
    <property type="entry name" value="hAT-like_transposase_RNase-H"/>
</dbReference>
<dbReference type="GO" id="GO:0003677">
    <property type="term" value="F:DNA binding"/>
    <property type="evidence" value="ECO:0007669"/>
    <property type="project" value="InterPro"/>
</dbReference>
<feature type="domain" description="hAT-like transposase RNase-H fold" evidence="2">
    <location>
        <begin position="13"/>
        <end position="88"/>
    </location>
</feature>
<organism evidence="3 4">
    <name type="scientific">Medicago truncatula</name>
    <name type="common">Barrel medic</name>
    <name type="synonym">Medicago tribuloides</name>
    <dbReference type="NCBI Taxonomy" id="3880"/>
    <lineage>
        <taxon>Eukaryota</taxon>
        <taxon>Viridiplantae</taxon>
        <taxon>Streptophyta</taxon>
        <taxon>Embryophyta</taxon>
        <taxon>Tracheophyta</taxon>
        <taxon>Spermatophyta</taxon>
        <taxon>Magnoliopsida</taxon>
        <taxon>eudicotyledons</taxon>
        <taxon>Gunneridae</taxon>
        <taxon>Pentapetalae</taxon>
        <taxon>rosids</taxon>
        <taxon>fabids</taxon>
        <taxon>Fabales</taxon>
        <taxon>Fabaceae</taxon>
        <taxon>Papilionoideae</taxon>
        <taxon>50 kb inversion clade</taxon>
        <taxon>NPAAA clade</taxon>
        <taxon>Hologalegina</taxon>
        <taxon>IRL clade</taxon>
        <taxon>Trifolieae</taxon>
        <taxon>Medicago</taxon>
    </lineage>
</organism>
<reference evidence="4" key="1">
    <citation type="journal article" date="2018" name="Nat. Plants">
        <title>Whole-genome landscape of Medicago truncatula symbiotic genes.</title>
        <authorList>
            <person name="Pecrix Y."/>
            <person name="Staton S.E."/>
            <person name="Sallet E."/>
            <person name="Lelandais-Briere C."/>
            <person name="Moreau S."/>
            <person name="Carrere S."/>
            <person name="Blein T."/>
            <person name="Jardinaud M.F."/>
            <person name="Latrasse D."/>
            <person name="Zouine M."/>
            <person name="Zahm M."/>
            <person name="Kreplak J."/>
            <person name="Mayjonade B."/>
            <person name="Satge C."/>
            <person name="Perez M."/>
            <person name="Cauet S."/>
            <person name="Marande W."/>
            <person name="Chantry-Darmon C."/>
            <person name="Lopez-Roques C."/>
            <person name="Bouchez O."/>
            <person name="Berard A."/>
            <person name="Debelle F."/>
            <person name="Munos S."/>
            <person name="Bendahmane A."/>
            <person name="Berges H."/>
            <person name="Niebel A."/>
            <person name="Buitink J."/>
            <person name="Frugier F."/>
            <person name="Benhamed M."/>
            <person name="Crespi M."/>
            <person name="Gouzy J."/>
            <person name="Gamas P."/>
        </authorList>
    </citation>
    <scope>NUCLEOTIDE SEQUENCE [LARGE SCALE GENOMIC DNA]</scope>
    <source>
        <strain evidence="4">cv. Jemalong A17</strain>
    </source>
</reference>
<comment type="caution">
    <text evidence="3">The sequence shown here is derived from an EMBL/GenBank/DDBJ whole genome shotgun (WGS) entry which is preliminary data.</text>
</comment>
<dbReference type="Gramene" id="rna29611">
    <property type="protein sequence ID" value="RHN54547.1"/>
    <property type="gene ID" value="gene29611"/>
</dbReference>
<dbReference type="AlphaFoldDB" id="A0A396HV23"/>
<dbReference type="PANTHER" id="PTHR23272">
    <property type="entry name" value="BED FINGER-RELATED"/>
    <property type="match status" value="1"/>
</dbReference>
<dbReference type="PANTHER" id="PTHR23272:SF166">
    <property type="entry name" value="ZINC FINGER BED DOMAIN-CONTAINING PROTEIN RICESLEEPER 2-LIKE ISOFORM X1"/>
    <property type="match status" value="1"/>
</dbReference>
<dbReference type="InterPro" id="IPR008906">
    <property type="entry name" value="HATC_C_dom"/>
</dbReference>
<dbReference type="Proteomes" id="UP000265566">
    <property type="component" value="Chromosome 5"/>
</dbReference>
<sequence>MKLKEVACVYHDVSVNQDQICCMAKSMKTKFDKYWSCYSVILSFAVILDPRYKLQFVEYCYVKLFGNDGGVKIANEILDKMKLFFQEYLLSSNELSVSSSQRSVRGSPIIPSSELEDFSNYQSKLCGPSRKETDLQTYLDEERLDHNQYANLDVLEYWKVNEGKYPEVSKMARDILSIPITTVASESSFSIGGRILDKYRSVLLPENVEALLCSHDWLCGTPAGISHDGPQFVEELSSFSSMNLT</sequence>
<dbReference type="InterPro" id="IPR012337">
    <property type="entry name" value="RNaseH-like_sf"/>
</dbReference>
<protein>
    <submittedName>
        <fullName evidence="3">Putative HAT dimerization domain, ribonuclease H-like domain, hAT-like transposase, RNase-H</fullName>
    </submittedName>
</protein>
<gene>
    <name evidence="3" type="ORF">MtrunA17_Chr5g0408131</name>
</gene>
<dbReference type="Pfam" id="PF14372">
    <property type="entry name" value="hAT-like_RNase-H"/>
    <property type="match status" value="1"/>
</dbReference>
<dbReference type="EMBL" id="PSQE01000005">
    <property type="protein sequence ID" value="RHN54547.1"/>
    <property type="molecule type" value="Genomic_DNA"/>
</dbReference>
<dbReference type="SUPFAM" id="SSF53098">
    <property type="entry name" value="Ribonuclease H-like"/>
    <property type="match status" value="1"/>
</dbReference>
<evidence type="ECO:0000259" key="2">
    <source>
        <dbReference type="Pfam" id="PF14372"/>
    </source>
</evidence>
<proteinExistence type="predicted"/>
<dbReference type="Pfam" id="PF05699">
    <property type="entry name" value="Dimer_Tnp_hAT"/>
    <property type="match status" value="1"/>
</dbReference>
<feature type="domain" description="HAT C-terminal dimerisation" evidence="1">
    <location>
        <begin position="134"/>
        <end position="218"/>
    </location>
</feature>
<evidence type="ECO:0000313" key="4">
    <source>
        <dbReference type="Proteomes" id="UP000265566"/>
    </source>
</evidence>
<dbReference type="OrthoDB" id="1416742at2759"/>